<evidence type="ECO:0000259" key="3">
    <source>
        <dbReference type="Pfam" id="PF01935"/>
    </source>
</evidence>
<reference evidence="4 5" key="1">
    <citation type="submission" date="2016-12" db="EMBL/GenBank/DDBJ databases">
        <authorList>
            <person name="Song W.-J."/>
            <person name="Kurnit D.M."/>
        </authorList>
    </citation>
    <scope>NUCLEOTIDE SEQUENCE [LARGE SCALE GENOMIC DNA]</scope>
    <source>
        <strain evidence="4 5">IMCC3135</strain>
    </source>
</reference>
<accession>A0A2Z2NY22</accession>
<evidence type="ECO:0000256" key="1">
    <source>
        <dbReference type="SAM" id="Coils"/>
    </source>
</evidence>
<name>A0A2Z2NY22_9GAMM</name>
<dbReference type="Pfam" id="PF01935">
    <property type="entry name" value="DUF87"/>
    <property type="match status" value="1"/>
</dbReference>
<feature type="coiled-coil region" evidence="1">
    <location>
        <begin position="721"/>
        <end position="755"/>
    </location>
</feature>
<dbReference type="OrthoDB" id="9758751at2"/>
<dbReference type="InterPro" id="IPR027417">
    <property type="entry name" value="P-loop_NTPase"/>
</dbReference>
<gene>
    <name evidence="4" type="ORF">IMCC3135_12845</name>
</gene>
<dbReference type="Gene3D" id="3.40.50.300">
    <property type="entry name" value="P-loop containing nucleotide triphosphate hydrolases"/>
    <property type="match status" value="2"/>
</dbReference>
<dbReference type="AlphaFoldDB" id="A0A2Z2NY22"/>
<dbReference type="InterPro" id="IPR002789">
    <property type="entry name" value="HerA_central"/>
</dbReference>
<protein>
    <recommendedName>
        <fullName evidence="3">Helicase HerA central domain-containing protein</fullName>
    </recommendedName>
</protein>
<dbReference type="SUPFAM" id="SSF52540">
    <property type="entry name" value="P-loop containing nucleoside triphosphate hydrolases"/>
    <property type="match status" value="1"/>
</dbReference>
<dbReference type="CDD" id="cd01127">
    <property type="entry name" value="TrwB_TraG_TraD_VirD4"/>
    <property type="match status" value="1"/>
</dbReference>
<keyword evidence="1" id="KW-0175">Coiled coil</keyword>
<dbReference type="Proteomes" id="UP000250079">
    <property type="component" value="Chromosome"/>
</dbReference>
<dbReference type="RefSeq" id="WP_088917952.1">
    <property type="nucleotide sequence ID" value="NZ_CP018632.1"/>
</dbReference>
<dbReference type="EMBL" id="CP018632">
    <property type="protein sequence ID" value="ASJ72657.1"/>
    <property type="molecule type" value="Genomic_DNA"/>
</dbReference>
<sequence>MSMETPAGHYYLGLNETDNQPLFLKASDLTTHGVIVGMTGSGKTGLGVVLLEEALQAGTPALIIDPKGDMGNLLLSFPSLLPTDFMPWISESEAAGDLPTAAYEKAELWKSGLQKAGIEPARIKALHEKADFSIYTPGSTAGIPLNIIGTLKAPAEGTDPEAMQDEIDGFASSILGLIGIQSDPLSSREHILLSNIIYWNWSQGRDLDLGMLIGLVQQPPMRKLGVIDLDTFFPPGDRVKLAMKLNGLAASPSFASWNEGPELDIQKLLYSDTGKAQAAIVCLSHLSEEERQFVVTLLLSKMVTWMRAQPGTSDLRALIYMDEVFGYVPPVGAPPSKKPILTILKQARAFGVGLVLSTQNPVDIDYKAISNAGTWMIGRLQTERDKQRLLDGMGSSDGAVDLKAISDSISRLEKREFVLHSTRTRQPQSFHTRWAMSYLAGPLTRDQISLLTPPEKRQAVTRRSSDNGTGASHEDSAVVELADNESAIAPRIADTAPVRYLDPAVPYADIIGASAGGKRLEAGIAVRVHMLFDDTKSKLRHEVEWEAIFTPLSRVIDGDDALLVDFDDRDLRRAAPEQAIYKLPDAKIQNKTYFTSAKKIIKDHIYRNQEVELFHNPALKVFSRIGESQADFEMRCQLVADEQTDKDADKLRQILAKKTDRINAAIEVSEDKLRELQFDAASRKKDQRTTQVMDIAGGLLGGLLGGRRSTRSIITGGLRRSQSKGRLVARAEERLKTAENRYNELLEDRDQLEDSLGEDLFEIQNEWSDKASEITTLIIGLEKADISIDDVTLVWIPCD</sequence>
<dbReference type="PANTHER" id="PTHR30121:SF6">
    <property type="entry name" value="SLR6007 PROTEIN"/>
    <property type="match status" value="1"/>
</dbReference>
<keyword evidence="5" id="KW-1185">Reference proteome</keyword>
<evidence type="ECO:0000256" key="2">
    <source>
        <dbReference type="SAM" id="MobiDB-lite"/>
    </source>
</evidence>
<feature type="region of interest" description="Disordered" evidence="2">
    <location>
        <begin position="450"/>
        <end position="477"/>
    </location>
</feature>
<dbReference type="KEGG" id="gai:IMCC3135_12845"/>
<organism evidence="4 5">
    <name type="scientific">Granulosicoccus antarcticus IMCC3135</name>
    <dbReference type="NCBI Taxonomy" id="1192854"/>
    <lineage>
        <taxon>Bacteria</taxon>
        <taxon>Pseudomonadati</taxon>
        <taxon>Pseudomonadota</taxon>
        <taxon>Gammaproteobacteria</taxon>
        <taxon>Chromatiales</taxon>
        <taxon>Granulosicoccaceae</taxon>
        <taxon>Granulosicoccus</taxon>
    </lineage>
</organism>
<feature type="domain" description="Helicase HerA central" evidence="3">
    <location>
        <begin position="16"/>
        <end position="74"/>
    </location>
</feature>
<dbReference type="InterPro" id="IPR051162">
    <property type="entry name" value="T4SS_component"/>
</dbReference>
<proteinExistence type="predicted"/>
<dbReference type="PANTHER" id="PTHR30121">
    <property type="entry name" value="UNCHARACTERIZED PROTEIN YJGR-RELATED"/>
    <property type="match status" value="1"/>
</dbReference>
<evidence type="ECO:0000313" key="4">
    <source>
        <dbReference type="EMBL" id="ASJ72657.1"/>
    </source>
</evidence>
<evidence type="ECO:0000313" key="5">
    <source>
        <dbReference type="Proteomes" id="UP000250079"/>
    </source>
</evidence>